<keyword evidence="4" id="KW-1185">Reference proteome</keyword>
<dbReference type="AlphaFoldDB" id="A0AA39Z793"/>
<protein>
    <recommendedName>
        <fullName evidence="2">F-box domain-containing protein</fullName>
    </recommendedName>
</protein>
<gene>
    <name evidence="3" type="ORF">QBC41DRAFT_379707</name>
</gene>
<feature type="compositionally biased region" description="Acidic residues" evidence="1">
    <location>
        <begin position="106"/>
        <end position="120"/>
    </location>
</feature>
<evidence type="ECO:0000256" key="1">
    <source>
        <dbReference type="SAM" id="MobiDB-lite"/>
    </source>
</evidence>
<dbReference type="SUPFAM" id="SSF81383">
    <property type="entry name" value="F-box domain"/>
    <property type="match status" value="1"/>
</dbReference>
<feature type="region of interest" description="Disordered" evidence="1">
    <location>
        <begin position="101"/>
        <end position="121"/>
    </location>
</feature>
<dbReference type="InterPro" id="IPR036047">
    <property type="entry name" value="F-box-like_dom_sf"/>
</dbReference>
<organism evidence="3 4">
    <name type="scientific">Cercophora samala</name>
    <dbReference type="NCBI Taxonomy" id="330535"/>
    <lineage>
        <taxon>Eukaryota</taxon>
        <taxon>Fungi</taxon>
        <taxon>Dikarya</taxon>
        <taxon>Ascomycota</taxon>
        <taxon>Pezizomycotina</taxon>
        <taxon>Sordariomycetes</taxon>
        <taxon>Sordariomycetidae</taxon>
        <taxon>Sordariales</taxon>
        <taxon>Lasiosphaeriaceae</taxon>
        <taxon>Cercophora</taxon>
    </lineage>
</organism>
<dbReference type="Pfam" id="PF12937">
    <property type="entry name" value="F-box-like"/>
    <property type="match status" value="1"/>
</dbReference>
<proteinExistence type="predicted"/>
<dbReference type="PROSITE" id="PS50181">
    <property type="entry name" value="FBOX"/>
    <property type="match status" value="1"/>
</dbReference>
<evidence type="ECO:0000259" key="2">
    <source>
        <dbReference type="PROSITE" id="PS50181"/>
    </source>
</evidence>
<comment type="caution">
    <text evidence="3">The sequence shown here is derived from an EMBL/GenBank/DDBJ whole genome shotgun (WGS) entry which is preliminary data.</text>
</comment>
<dbReference type="InterPro" id="IPR001810">
    <property type="entry name" value="F-box_dom"/>
</dbReference>
<reference evidence="3" key="1">
    <citation type="submission" date="2023-06" db="EMBL/GenBank/DDBJ databases">
        <title>Genome-scale phylogeny and comparative genomics of the fungal order Sordariales.</title>
        <authorList>
            <consortium name="Lawrence Berkeley National Laboratory"/>
            <person name="Hensen N."/>
            <person name="Bonometti L."/>
            <person name="Westerberg I."/>
            <person name="Brannstrom I.O."/>
            <person name="Guillou S."/>
            <person name="Cros-Aarteil S."/>
            <person name="Calhoun S."/>
            <person name="Haridas S."/>
            <person name="Kuo A."/>
            <person name="Mondo S."/>
            <person name="Pangilinan J."/>
            <person name="Riley R."/>
            <person name="Labutti K."/>
            <person name="Andreopoulos B."/>
            <person name="Lipzen A."/>
            <person name="Chen C."/>
            <person name="Yanf M."/>
            <person name="Daum C."/>
            <person name="Ng V."/>
            <person name="Clum A."/>
            <person name="Steindorff A."/>
            <person name="Ohm R."/>
            <person name="Martin F."/>
            <person name="Silar P."/>
            <person name="Natvig D."/>
            <person name="Lalanne C."/>
            <person name="Gautier V."/>
            <person name="Ament-Velasquez S.L."/>
            <person name="Kruys A."/>
            <person name="Hutchinson M.I."/>
            <person name="Powell A.J."/>
            <person name="Barry K."/>
            <person name="Miller A.N."/>
            <person name="Grigoriev I.V."/>
            <person name="Debuchy R."/>
            <person name="Gladieux P."/>
            <person name="Thoren M.H."/>
            <person name="Johannesson H."/>
        </authorList>
    </citation>
    <scope>NUCLEOTIDE SEQUENCE</scope>
    <source>
        <strain evidence="3">CBS 307.81</strain>
    </source>
</reference>
<name>A0AA39Z793_9PEZI</name>
<dbReference type="Proteomes" id="UP001174997">
    <property type="component" value="Unassembled WGS sequence"/>
</dbReference>
<feature type="domain" description="F-box" evidence="2">
    <location>
        <begin position="1"/>
        <end position="44"/>
    </location>
</feature>
<evidence type="ECO:0000313" key="4">
    <source>
        <dbReference type="Proteomes" id="UP001174997"/>
    </source>
</evidence>
<evidence type="ECO:0000313" key="3">
    <source>
        <dbReference type="EMBL" id="KAK0665428.1"/>
    </source>
</evidence>
<dbReference type="EMBL" id="JAULSY010000110">
    <property type="protein sequence ID" value="KAK0665428.1"/>
    <property type="molecule type" value="Genomic_DNA"/>
</dbReference>
<accession>A0AA39Z793</accession>
<sequence length="657" mass="74624">MLDRLPVELLHDITARLLLEDLKSLSCASKIFHSVCAPKLWKTIRIDIPRVKRKRCVLDIDRVAQCASALGSATPALSNARRLTFNRDLRWLSWQALHVDTKPEEETGEESNSEEPEELPDIPCFHLQPRVETDSTGQEKGSNQLPADDLYRLARMAESVIEVIPDGQLDGFSWDVATCIPGSVLETLYAKQPGLRSLRLTTDGECVGPHGQISIPFRQLTHVSWSQPNSVLLGSLGDCLEKNRDHLTELDITLEPSYFSEDDMDSESDWHVDGGSPMMPFSWFLPKIRPLFPTLTVLSLNNVSLGGGMRDVFDIRTLKVLAIRQCHLWERVLKRIVTTRTPVCLDRFEIQPHEEDECEGQELLEFLLSFQGLKELFIGFSQTVLPCSLPLPFLAGSDPPTMMPLWHAISHHHATLKRLVVHQRGARPGPGYRSRNADFVHDGCHFDIPQSEREMWKISPSSHPLSRLDLEPLPVVNCPRSNVISSSMQKEVLVPFTLKSTLKMVHFRQTGSQIKARGSRALEYPQTDPGARSRFKVQSRFRHDHYLVAVAPEELEKMLLPSFAALLDWIFGPTGISSLEVVAFGDYAHGRNGWALHNMFVSRGQPGKRYRVFDARDKTNRHEWIDTAHKYKSFLESCPVGPMVESLTDRRHRWYNF</sequence>